<name>A0A0A8Y3Y5_ARUDO</name>
<protein>
    <submittedName>
        <fullName evidence="1">Uncharacterized protein</fullName>
    </submittedName>
</protein>
<dbReference type="EMBL" id="GBRH01276829">
    <property type="protein sequence ID" value="JAD21066.1"/>
    <property type="molecule type" value="Transcribed_RNA"/>
</dbReference>
<reference evidence="1" key="1">
    <citation type="submission" date="2014-09" db="EMBL/GenBank/DDBJ databases">
        <authorList>
            <person name="Magalhaes I.L.F."/>
            <person name="Oliveira U."/>
            <person name="Santos F.R."/>
            <person name="Vidigal T.H.D.A."/>
            <person name="Brescovit A.D."/>
            <person name="Santos A.J."/>
        </authorList>
    </citation>
    <scope>NUCLEOTIDE SEQUENCE</scope>
    <source>
        <tissue evidence="1">Shoot tissue taken approximately 20 cm above the soil surface</tissue>
    </source>
</reference>
<evidence type="ECO:0000313" key="1">
    <source>
        <dbReference type="EMBL" id="JAD21066.1"/>
    </source>
</evidence>
<accession>A0A0A8Y3Y5</accession>
<organism evidence="1">
    <name type="scientific">Arundo donax</name>
    <name type="common">Giant reed</name>
    <name type="synonym">Donax arundinaceus</name>
    <dbReference type="NCBI Taxonomy" id="35708"/>
    <lineage>
        <taxon>Eukaryota</taxon>
        <taxon>Viridiplantae</taxon>
        <taxon>Streptophyta</taxon>
        <taxon>Embryophyta</taxon>
        <taxon>Tracheophyta</taxon>
        <taxon>Spermatophyta</taxon>
        <taxon>Magnoliopsida</taxon>
        <taxon>Liliopsida</taxon>
        <taxon>Poales</taxon>
        <taxon>Poaceae</taxon>
        <taxon>PACMAD clade</taxon>
        <taxon>Arundinoideae</taxon>
        <taxon>Arundineae</taxon>
        <taxon>Arundo</taxon>
    </lineage>
</organism>
<sequence>MSCASVCMVPVRFLQLHPAVLL</sequence>
<proteinExistence type="predicted"/>
<reference evidence="1" key="2">
    <citation type="journal article" date="2015" name="Data Brief">
        <title>Shoot transcriptome of the giant reed, Arundo donax.</title>
        <authorList>
            <person name="Barrero R.A."/>
            <person name="Guerrero F.D."/>
            <person name="Moolhuijzen P."/>
            <person name="Goolsby J.A."/>
            <person name="Tidwell J."/>
            <person name="Bellgard S.E."/>
            <person name="Bellgard M.I."/>
        </authorList>
    </citation>
    <scope>NUCLEOTIDE SEQUENCE</scope>
    <source>
        <tissue evidence="1">Shoot tissue taken approximately 20 cm above the soil surface</tissue>
    </source>
</reference>
<dbReference type="AlphaFoldDB" id="A0A0A8Y3Y5"/>